<feature type="compositionally biased region" description="Low complexity" evidence="4">
    <location>
        <begin position="1008"/>
        <end position="1019"/>
    </location>
</feature>
<feature type="region of interest" description="Disordered" evidence="4">
    <location>
        <begin position="302"/>
        <end position="326"/>
    </location>
</feature>
<dbReference type="SMR" id="A0A8T3AXK2"/>
<keyword evidence="6" id="KW-1185">Reference proteome</keyword>
<feature type="region of interest" description="Disordered" evidence="4">
    <location>
        <begin position="943"/>
        <end position="1037"/>
    </location>
</feature>
<sequence>MDRRSWPWKKKSEKAVVLTDSASASLPNSSELQTEKDDAKNEKYIQIKMESYTHLTGLENQVKTLTEKLLLAESEMATKGNLVKQHAKVAEEAVSGWEKAEADALALKQHLESVTSLKLSAEERALHLDNALKECMKQVRIVKEESEQKLRDVIFTRTKQWEKAKAELESRITVFGQELQKASAENSVLSRSLQERSNLLIKVSEEKSQADSQIEVLKNDLHSCERELSSMKYELHVISKELEIRNEEKNMSMRSAEVANKQHLEDVKKITKLDAECQRLRGLVRKKLPGPAALAQMKLEVENSGRESGQSRLRNSSAQSSSLHHISPSDVSLESIQHAHKENEFLTARLLVMEEETKLLKEALSKRNDELQASRDLCAKQANRLRSKEAHVLALSQQKNSSITNIESSPSSLTFLSEDGIGKEVSFLESCPTALYSEVSHSKQEKNFDTVSTPENSNYLELMDDFLEMEKLACLSTETNGKISMSNHSETDKVDPTPLRHSNILKCADSELLDLTLEHASTKKDLPLLILKSRINSIFESQAYGSTAKKIIEDVRHIIKDAQEELLKEQSESFDDLAEQKYCHKYIQEINGDGTSLNNQCAKLVCLFDQELKDAISHIYEFVLSLDKAEAEIQDSSNDFLRVGKKFEESFASIDNVMCNEVNLHDFISSLSRILCETIDLGYKTRTVKGSERESYGSDCVGKDTLLRNEVIRHEESLSGASSLVAHTSFSPQFEGSTNGGFQIKSTLPMLSLEDFDHLKIEKENIEMDLVRYKEMLNQTNLALIETQQQLTEIKSELASCQKSNSLASTQLKCMVESYKILESQKEELEAEICRLHAEVETLDNELQEERHSHEEYVAKYNQLQEQIDRNLKFSACTFPSNADVTKTKQEIDITAATEKLAECQETIFLLGKQLQAMRNPSEPLNISPNCRLRRDDLSIDEAETGNLNSPGISHPRLSFQGEKTTQAGGESPLYGYNSHISPSDSESSPFSKSPISTNYQKQNIHRSSSSSSSSNSMSEKQGHGFTRFFSKGKTDK</sequence>
<proteinExistence type="inferred from homology"/>
<evidence type="ECO:0000256" key="2">
    <source>
        <dbReference type="ARBA" id="ARBA00023054"/>
    </source>
</evidence>
<feature type="coiled-coil region" evidence="3">
    <location>
        <begin position="165"/>
        <end position="234"/>
    </location>
</feature>
<feature type="compositionally biased region" description="Polar residues" evidence="4">
    <location>
        <begin position="998"/>
        <end position="1007"/>
    </location>
</feature>
<feature type="coiled-coil region" evidence="3">
    <location>
        <begin position="552"/>
        <end position="580"/>
    </location>
</feature>
<dbReference type="AlphaFoldDB" id="A0A8T3AXK2"/>
<evidence type="ECO:0000256" key="1">
    <source>
        <dbReference type="ARBA" id="ARBA00005921"/>
    </source>
</evidence>
<feature type="region of interest" description="Disordered" evidence="4">
    <location>
        <begin position="17"/>
        <end position="38"/>
    </location>
</feature>
<dbReference type="PANTHER" id="PTHR31580">
    <property type="entry name" value="FILAMENT-LIKE PLANT PROTEIN 4"/>
    <property type="match status" value="1"/>
</dbReference>
<accession>A0A8T3AXK2</accession>
<evidence type="ECO:0008006" key="7">
    <source>
        <dbReference type="Google" id="ProtNLM"/>
    </source>
</evidence>
<dbReference type="EMBL" id="JAGYWB010000013">
    <property type="protein sequence ID" value="KAI0500831.1"/>
    <property type="molecule type" value="Genomic_DNA"/>
</dbReference>
<evidence type="ECO:0000313" key="6">
    <source>
        <dbReference type="Proteomes" id="UP000829196"/>
    </source>
</evidence>
<dbReference type="PANTHER" id="PTHR31580:SF4">
    <property type="entry name" value="FILAMENT-LIKE PLANT PROTEIN 6"/>
    <property type="match status" value="1"/>
</dbReference>
<feature type="compositionally biased region" description="Low complexity" evidence="4">
    <location>
        <begin position="311"/>
        <end position="326"/>
    </location>
</feature>
<dbReference type="Pfam" id="PF05911">
    <property type="entry name" value="FPP"/>
    <property type="match status" value="1"/>
</dbReference>
<evidence type="ECO:0000313" key="5">
    <source>
        <dbReference type="EMBL" id="KAI0500831.1"/>
    </source>
</evidence>
<name>A0A8T3AXK2_DENNO</name>
<feature type="compositionally biased region" description="Low complexity" evidence="4">
    <location>
        <begin position="979"/>
        <end position="997"/>
    </location>
</feature>
<feature type="compositionally biased region" description="Polar residues" evidence="4">
    <location>
        <begin position="20"/>
        <end position="32"/>
    </location>
</feature>
<protein>
    <recommendedName>
        <fullName evidence="7">Filament-like plant protein 4</fullName>
    </recommendedName>
</protein>
<reference evidence="5" key="1">
    <citation type="journal article" date="2022" name="Front. Genet.">
        <title>Chromosome-Scale Assembly of the Dendrobium nobile Genome Provides Insights Into the Molecular Mechanism of the Biosynthesis of the Medicinal Active Ingredient of Dendrobium.</title>
        <authorList>
            <person name="Xu Q."/>
            <person name="Niu S.-C."/>
            <person name="Li K.-L."/>
            <person name="Zheng P.-J."/>
            <person name="Zhang X.-J."/>
            <person name="Jia Y."/>
            <person name="Liu Y."/>
            <person name="Niu Y.-X."/>
            <person name="Yu L.-H."/>
            <person name="Chen D.-F."/>
            <person name="Zhang G.-Q."/>
        </authorList>
    </citation>
    <scope>NUCLEOTIDE SEQUENCE</scope>
    <source>
        <tissue evidence="5">Leaf</tissue>
    </source>
</reference>
<evidence type="ECO:0000256" key="4">
    <source>
        <dbReference type="SAM" id="MobiDB-lite"/>
    </source>
</evidence>
<organism evidence="5 6">
    <name type="scientific">Dendrobium nobile</name>
    <name type="common">Orchid</name>
    <dbReference type="NCBI Taxonomy" id="94219"/>
    <lineage>
        <taxon>Eukaryota</taxon>
        <taxon>Viridiplantae</taxon>
        <taxon>Streptophyta</taxon>
        <taxon>Embryophyta</taxon>
        <taxon>Tracheophyta</taxon>
        <taxon>Spermatophyta</taxon>
        <taxon>Magnoliopsida</taxon>
        <taxon>Liliopsida</taxon>
        <taxon>Asparagales</taxon>
        <taxon>Orchidaceae</taxon>
        <taxon>Epidendroideae</taxon>
        <taxon>Malaxideae</taxon>
        <taxon>Dendrobiinae</taxon>
        <taxon>Dendrobium</taxon>
    </lineage>
</organism>
<keyword evidence="2 3" id="KW-0175">Coiled coil</keyword>
<comment type="caution">
    <text evidence="5">The sequence shown here is derived from an EMBL/GenBank/DDBJ whole genome shotgun (WGS) entry which is preliminary data.</text>
</comment>
<comment type="similarity">
    <text evidence="1">Belongs to the FPP family.</text>
</comment>
<dbReference type="Proteomes" id="UP000829196">
    <property type="component" value="Unassembled WGS sequence"/>
</dbReference>
<dbReference type="OrthoDB" id="1926355at2759"/>
<evidence type="ECO:0000256" key="3">
    <source>
        <dbReference type="SAM" id="Coils"/>
    </source>
</evidence>
<gene>
    <name evidence="5" type="ORF">KFK09_019048</name>
</gene>
<dbReference type="InterPro" id="IPR008587">
    <property type="entry name" value="FPP_plant"/>
</dbReference>
<feature type="coiled-coil region" evidence="3">
    <location>
        <begin position="777"/>
        <end position="867"/>
    </location>
</feature>